<reference evidence="8" key="2">
    <citation type="submission" date="2020-09" db="EMBL/GenBank/DDBJ databases">
        <authorList>
            <person name="Sun Q."/>
            <person name="Zhou Y."/>
        </authorList>
    </citation>
    <scope>NUCLEOTIDE SEQUENCE</scope>
    <source>
        <strain evidence="8">CGMCC 1.15447</strain>
    </source>
</reference>
<dbReference type="GO" id="GO:0042742">
    <property type="term" value="P:defense response to bacterium"/>
    <property type="evidence" value="ECO:0007669"/>
    <property type="project" value="UniProtKB-KW"/>
</dbReference>
<comment type="similarity">
    <text evidence="7">Belongs to the glycosyl hydrolase 24 family.</text>
</comment>
<evidence type="ECO:0000256" key="6">
    <source>
        <dbReference type="ARBA" id="ARBA00023295"/>
    </source>
</evidence>
<dbReference type="Proteomes" id="UP000648801">
    <property type="component" value="Unassembled WGS sequence"/>
</dbReference>
<evidence type="ECO:0000256" key="1">
    <source>
        <dbReference type="ARBA" id="ARBA00000632"/>
    </source>
</evidence>
<dbReference type="RefSeq" id="WP_188759359.1">
    <property type="nucleotide sequence ID" value="NZ_BMJB01000001.1"/>
</dbReference>
<dbReference type="InterPro" id="IPR033907">
    <property type="entry name" value="Endolysin_autolysin"/>
</dbReference>
<keyword evidence="5" id="KW-1035">Host cytoplasm</keyword>
<dbReference type="EMBL" id="BMJB01000001">
    <property type="protein sequence ID" value="GGA70477.1"/>
    <property type="molecule type" value="Genomic_DNA"/>
</dbReference>
<name>A0A916W5X7_9BACT</name>
<dbReference type="PANTHER" id="PTHR38107">
    <property type="match status" value="1"/>
</dbReference>
<keyword evidence="4 7" id="KW-0378">Hydrolase</keyword>
<protein>
    <recommendedName>
        <fullName evidence="7">Lysozyme</fullName>
        <ecNumber evidence="7">3.2.1.17</ecNumber>
    </recommendedName>
</protein>
<dbReference type="EC" id="3.2.1.17" evidence="7"/>
<reference evidence="8" key="1">
    <citation type="journal article" date="2014" name="Int. J. Syst. Evol. Microbiol.">
        <title>Complete genome sequence of Corynebacterium casei LMG S-19264T (=DSM 44701T), isolated from a smear-ripened cheese.</title>
        <authorList>
            <consortium name="US DOE Joint Genome Institute (JGI-PGF)"/>
            <person name="Walter F."/>
            <person name="Albersmeier A."/>
            <person name="Kalinowski J."/>
            <person name="Ruckert C."/>
        </authorList>
    </citation>
    <scope>NUCLEOTIDE SEQUENCE</scope>
    <source>
        <strain evidence="8">CGMCC 1.15447</strain>
    </source>
</reference>
<dbReference type="InterPro" id="IPR002196">
    <property type="entry name" value="Glyco_hydro_24"/>
</dbReference>
<comment type="catalytic activity">
    <reaction evidence="1 7">
        <text>Hydrolysis of (1-&gt;4)-beta-linkages between N-acetylmuramic acid and N-acetyl-D-glucosamine residues in a peptidoglycan and between N-acetyl-D-glucosamine residues in chitodextrins.</text>
        <dbReference type="EC" id="3.2.1.17"/>
    </reaction>
</comment>
<dbReference type="GO" id="GO:0003796">
    <property type="term" value="F:lysozyme activity"/>
    <property type="evidence" value="ECO:0007669"/>
    <property type="project" value="UniProtKB-EC"/>
</dbReference>
<dbReference type="InterPro" id="IPR023346">
    <property type="entry name" value="Lysozyme-like_dom_sf"/>
</dbReference>
<keyword evidence="9" id="KW-1185">Reference proteome</keyword>
<evidence type="ECO:0000313" key="8">
    <source>
        <dbReference type="EMBL" id="GGA70477.1"/>
    </source>
</evidence>
<dbReference type="InterPro" id="IPR051018">
    <property type="entry name" value="Bacteriophage_GH24"/>
</dbReference>
<accession>A0A916W5X7</accession>
<evidence type="ECO:0000256" key="2">
    <source>
        <dbReference type="ARBA" id="ARBA00022529"/>
    </source>
</evidence>
<dbReference type="HAMAP" id="MF_04110">
    <property type="entry name" value="ENDOLYSIN_T4"/>
    <property type="match status" value="1"/>
</dbReference>
<organism evidence="8 9">
    <name type="scientific">Edaphobacter acidisoli</name>
    <dbReference type="NCBI Taxonomy" id="2040573"/>
    <lineage>
        <taxon>Bacteria</taxon>
        <taxon>Pseudomonadati</taxon>
        <taxon>Acidobacteriota</taxon>
        <taxon>Terriglobia</taxon>
        <taxon>Terriglobales</taxon>
        <taxon>Acidobacteriaceae</taxon>
        <taxon>Edaphobacter</taxon>
    </lineage>
</organism>
<dbReference type="Pfam" id="PF00959">
    <property type="entry name" value="Phage_lysozyme"/>
    <property type="match status" value="1"/>
</dbReference>
<proteinExistence type="inferred from homology"/>
<dbReference type="SUPFAM" id="SSF53955">
    <property type="entry name" value="Lysozyme-like"/>
    <property type="match status" value="1"/>
</dbReference>
<evidence type="ECO:0000256" key="3">
    <source>
        <dbReference type="ARBA" id="ARBA00022638"/>
    </source>
</evidence>
<gene>
    <name evidence="8" type="ORF">GCM10011507_22560</name>
</gene>
<evidence type="ECO:0000313" key="9">
    <source>
        <dbReference type="Proteomes" id="UP000648801"/>
    </source>
</evidence>
<keyword evidence="2 7" id="KW-0929">Antimicrobial</keyword>
<dbReference type="Gene3D" id="1.10.530.40">
    <property type="match status" value="1"/>
</dbReference>
<evidence type="ECO:0000256" key="7">
    <source>
        <dbReference type="RuleBase" id="RU003788"/>
    </source>
</evidence>
<dbReference type="CDD" id="cd00737">
    <property type="entry name" value="lyz_endolysin_autolysin"/>
    <property type="match status" value="1"/>
</dbReference>
<dbReference type="GO" id="GO:0031640">
    <property type="term" value="P:killing of cells of another organism"/>
    <property type="evidence" value="ECO:0007669"/>
    <property type="project" value="UniProtKB-KW"/>
</dbReference>
<keyword evidence="3 7" id="KW-0081">Bacteriolytic enzyme</keyword>
<dbReference type="InterPro" id="IPR034690">
    <property type="entry name" value="Endolysin_T4_type"/>
</dbReference>
<sequence>MTELGYGAAGMALTRSFEGLNLTAYVDQRGVWTVGYGHTGTGVHGGMTITTDEAEALLASDIAGAVAGVNRLVTRVVSQNQFDALVDFAFNLGCASLARSTLLRCVNDGDFAAAAKEFLLWDHVQGRVVPGLLRRRQAEMELFERVN</sequence>
<keyword evidence="6 7" id="KW-0326">Glycosidase</keyword>
<evidence type="ECO:0000256" key="4">
    <source>
        <dbReference type="ARBA" id="ARBA00022801"/>
    </source>
</evidence>
<dbReference type="GO" id="GO:0009253">
    <property type="term" value="P:peptidoglycan catabolic process"/>
    <property type="evidence" value="ECO:0007669"/>
    <property type="project" value="InterPro"/>
</dbReference>
<comment type="caution">
    <text evidence="8">The sequence shown here is derived from an EMBL/GenBank/DDBJ whole genome shotgun (WGS) entry which is preliminary data.</text>
</comment>
<dbReference type="AlphaFoldDB" id="A0A916W5X7"/>
<dbReference type="InterPro" id="IPR023347">
    <property type="entry name" value="Lysozyme_dom_sf"/>
</dbReference>
<dbReference type="GO" id="GO:0016998">
    <property type="term" value="P:cell wall macromolecule catabolic process"/>
    <property type="evidence" value="ECO:0007669"/>
    <property type="project" value="InterPro"/>
</dbReference>
<evidence type="ECO:0000256" key="5">
    <source>
        <dbReference type="ARBA" id="ARBA00023200"/>
    </source>
</evidence>
<dbReference type="PANTHER" id="PTHR38107:SF3">
    <property type="entry name" value="LYSOZYME RRRD-RELATED"/>
    <property type="match status" value="1"/>
</dbReference>